<reference evidence="5" key="4">
    <citation type="submission" date="2023-01" db="EMBL/GenBank/DDBJ databases">
        <title>Draft genome sequence of Methylobacterium brachythecii strain NBRC 107710.</title>
        <authorList>
            <person name="Sun Q."/>
            <person name="Mori K."/>
        </authorList>
    </citation>
    <scope>NUCLEOTIDE SEQUENCE</scope>
    <source>
        <strain evidence="5">NBRC 107710</strain>
    </source>
</reference>
<dbReference type="AlphaFoldDB" id="A0A7W6F8N8"/>
<dbReference type="PANTHER" id="PTHR43792:SF8">
    <property type="entry name" value="[RIBOSOMAL PROTEIN US5]-ALANINE N-ACETYLTRANSFERASE"/>
    <property type="match status" value="1"/>
</dbReference>
<dbReference type="InterPro" id="IPR000182">
    <property type="entry name" value="GNAT_dom"/>
</dbReference>
<evidence type="ECO:0000259" key="4">
    <source>
        <dbReference type="Pfam" id="PF13302"/>
    </source>
</evidence>
<keyword evidence="1 6" id="KW-0808">Transferase</keyword>
<dbReference type="Proteomes" id="UP000517759">
    <property type="component" value="Unassembled WGS sequence"/>
</dbReference>
<dbReference type="InterPro" id="IPR016181">
    <property type="entry name" value="Acyl_CoA_acyltransferase"/>
</dbReference>
<evidence type="ECO:0000313" key="6">
    <source>
        <dbReference type="EMBL" id="MBB3904639.1"/>
    </source>
</evidence>
<dbReference type="SUPFAM" id="SSF55729">
    <property type="entry name" value="Acyl-CoA N-acyltransferases (Nat)"/>
    <property type="match status" value="1"/>
</dbReference>
<dbReference type="Pfam" id="PF13302">
    <property type="entry name" value="Acetyltransf_3"/>
    <property type="match status" value="1"/>
</dbReference>
<keyword evidence="2" id="KW-0012">Acyltransferase</keyword>
<comment type="caution">
    <text evidence="6">The sequence shown here is derived from an EMBL/GenBank/DDBJ whole genome shotgun (WGS) entry which is preliminary data.</text>
</comment>
<proteinExistence type="inferred from homology"/>
<dbReference type="Proteomes" id="UP001156881">
    <property type="component" value="Unassembled WGS sequence"/>
</dbReference>
<dbReference type="RefSeq" id="WP_183508670.1">
    <property type="nucleotide sequence ID" value="NZ_BSPG01000017.1"/>
</dbReference>
<evidence type="ECO:0000256" key="2">
    <source>
        <dbReference type="ARBA" id="ARBA00023315"/>
    </source>
</evidence>
<name>A0A7W6F8N8_9HYPH</name>
<organism evidence="6 7">
    <name type="scientific">Methylobacterium brachythecii</name>
    <dbReference type="NCBI Taxonomy" id="1176177"/>
    <lineage>
        <taxon>Bacteria</taxon>
        <taxon>Pseudomonadati</taxon>
        <taxon>Pseudomonadota</taxon>
        <taxon>Alphaproteobacteria</taxon>
        <taxon>Hyphomicrobiales</taxon>
        <taxon>Methylobacteriaceae</taxon>
        <taxon>Methylobacterium</taxon>
    </lineage>
</organism>
<evidence type="ECO:0000313" key="5">
    <source>
        <dbReference type="EMBL" id="GLS45015.1"/>
    </source>
</evidence>
<keyword evidence="8" id="KW-1185">Reference proteome</keyword>
<evidence type="ECO:0000313" key="7">
    <source>
        <dbReference type="Proteomes" id="UP000517759"/>
    </source>
</evidence>
<evidence type="ECO:0000256" key="3">
    <source>
        <dbReference type="ARBA" id="ARBA00038502"/>
    </source>
</evidence>
<reference evidence="8" key="2">
    <citation type="journal article" date="2019" name="Int. J. Syst. Evol. Microbiol.">
        <title>The Global Catalogue of Microorganisms (GCM) 10K type strain sequencing project: providing services to taxonomists for standard genome sequencing and annotation.</title>
        <authorList>
            <consortium name="The Broad Institute Genomics Platform"/>
            <consortium name="The Broad Institute Genome Sequencing Center for Infectious Disease"/>
            <person name="Wu L."/>
            <person name="Ma J."/>
        </authorList>
    </citation>
    <scope>NUCLEOTIDE SEQUENCE [LARGE SCALE GENOMIC DNA]</scope>
    <source>
        <strain evidence="8">NBRC 107710</strain>
    </source>
</reference>
<reference evidence="5" key="1">
    <citation type="journal article" date="2014" name="Int. J. Syst. Evol. Microbiol.">
        <title>Complete genome of a new Firmicutes species belonging to the dominant human colonic microbiota ('Ruminococcus bicirculans') reveals two chromosomes and a selective capacity to utilize plant glucans.</title>
        <authorList>
            <consortium name="NISC Comparative Sequencing Program"/>
            <person name="Wegmann U."/>
            <person name="Louis P."/>
            <person name="Goesmann A."/>
            <person name="Henrissat B."/>
            <person name="Duncan S.H."/>
            <person name="Flint H.J."/>
        </authorList>
    </citation>
    <scope>NUCLEOTIDE SEQUENCE</scope>
    <source>
        <strain evidence="5">NBRC 107710</strain>
    </source>
</reference>
<dbReference type="PANTHER" id="PTHR43792">
    <property type="entry name" value="GNAT FAMILY, PUTATIVE (AFU_ORTHOLOGUE AFUA_3G00765)-RELATED-RELATED"/>
    <property type="match status" value="1"/>
</dbReference>
<reference evidence="6 7" key="3">
    <citation type="submission" date="2020-08" db="EMBL/GenBank/DDBJ databases">
        <title>Genomic Encyclopedia of Type Strains, Phase IV (KMG-IV): sequencing the most valuable type-strain genomes for metagenomic binning, comparative biology and taxonomic classification.</title>
        <authorList>
            <person name="Goeker M."/>
        </authorList>
    </citation>
    <scope>NUCLEOTIDE SEQUENCE [LARGE SCALE GENOMIC DNA]</scope>
    <source>
        <strain evidence="6 7">DSM 24105</strain>
    </source>
</reference>
<dbReference type="EMBL" id="BSPG01000017">
    <property type="protein sequence ID" value="GLS45015.1"/>
    <property type="molecule type" value="Genomic_DNA"/>
</dbReference>
<feature type="domain" description="N-acetyltransferase" evidence="4">
    <location>
        <begin position="17"/>
        <end position="158"/>
    </location>
</feature>
<sequence>MFPDLTRDDVFRIETRRLWLRWPQARDAEAIVRLAGERAVAEMTSQIPHPIDPVGTDAFVIDARRGNAEGEGLVMALALRSAPATLIGVVSIGPHPAGPGAHLGYWLGMPHWGAGLMSEAAATMVDAYFAYAGGDVLCSSAMTENGGSRRVLEKCGFVRQGSERHAFPARGGEREVDVFRLKRAEWSANRSDG</sequence>
<evidence type="ECO:0000256" key="1">
    <source>
        <dbReference type="ARBA" id="ARBA00022679"/>
    </source>
</evidence>
<dbReference type="EMBL" id="JACIDN010000008">
    <property type="protein sequence ID" value="MBB3904639.1"/>
    <property type="molecule type" value="Genomic_DNA"/>
</dbReference>
<dbReference type="InterPro" id="IPR051531">
    <property type="entry name" value="N-acetyltransferase"/>
</dbReference>
<protein>
    <submittedName>
        <fullName evidence="5">N-acetyltransferase GCN5</fullName>
    </submittedName>
    <submittedName>
        <fullName evidence="6">RimJ/RimL family protein N-acetyltransferase</fullName>
    </submittedName>
</protein>
<evidence type="ECO:0000313" key="8">
    <source>
        <dbReference type="Proteomes" id="UP001156881"/>
    </source>
</evidence>
<accession>A0A7W6F8N8</accession>
<gene>
    <name evidence="5" type="ORF">GCM10007884_30040</name>
    <name evidence="6" type="ORF">GGR33_004162</name>
</gene>
<dbReference type="GO" id="GO:0016747">
    <property type="term" value="F:acyltransferase activity, transferring groups other than amino-acyl groups"/>
    <property type="evidence" value="ECO:0007669"/>
    <property type="project" value="InterPro"/>
</dbReference>
<dbReference type="Gene3D" id="3.40.630.30">
    <property type="match status" value="1"/>
</dbReference>
<comment type="similarity">
    <text evidence="3">Belongs to the acetyltransferase family. RimJ subfamily.</text>
</comment>